<protein>
    <submittedName>
        <fullName evidence="8">Type IV secretory system conjugative DNA transfer family protein</fullName>
    </submittedName>
</protein>
<evidence type="ECO:0000313" key="8">
    <source>
        <dbReference type="EMBL" id="MCP1109689.1"/>
    </source>
</evidence>
<dbReference type="InterPro" id="IPR027417">
    <property type="entry name" value="P-loop_NTPase"/>
</dbReference>
<dbReference type="PANTHER" id="PTHR37937:SF1">
    <property type="entry name" value="CONJUGATIVE TRANSFER: DNA TRANSPORT"/>
    <property type="match status" value="1"/>
</dbReference>
<dbReference type="Pfam" id="PF02534">
    <property type="entry name" value="T4SS-DNA_transf"/>
    <property type="match status" value="1"/>
</dbReference>
<feature type="transmembrane region" description="Helical" evidence="7">
    <location>
        <begin position="61"/>
        <end position="80"/>
    </location>
</feature>
<proteinExistence type="inferred from homology"/>
<organism evidence="8 9">
    <name type="scientific">Ohessyouella blattaphilus</name>
    <dbReference type="NCBI Taxonomy" id="2949333"/>
    <lineage>
        <taxon>Bacteria</taxon>
        <taxon>Bacillati</taxon>
        <taxon>Bacillota</taxon>
        <taxon>Clostridia</taxon>
        <taxon>Lachnospirales</taxon>
        <taxon>Lachnospiraceae</taxon>
        <taxon>Ohessyouella</taxon>
    </lineage>
</organism>
<comment type="caution">
    <text evidence="8">The sequence shown here is derived from an EMBL/GenBank/DDBJ whole genome shotgun (WGS) entry which is preliminary data.</text>
</comment>
<dbReference type="EMBL" id="JAMZFV010000005">
    <property type="protein sequence ID" value="MCP1109689.1"/>
    <property type="molecule type" value="Genomic_DNA"/>
</dbReference>
<dbReference type="SUPFAM" id="SSF52540">
    <property type="entry name" value="P-loop containing nucleoside triphosphate hydrolases"/>
    <property type="match status" value="1"/>
</dbReference>
<dbReference type="Gene3D" id="3.40.50.300">
    <property type="entry name" value="P-loop containing nucleotide triphosphate hydrolases"/>
    <property type="match status" value="2"/>
</dbReference>
<dbReference type="CDD" id="cd01127">
    <property type="entry name" value="TrwB_TraG_TraD_VirD4"/>
    <property type="match status" value="1"/>
</dbReference>
<keyword evidence="6 7" id="KW-0472">Membrane</keyword>
<keyword evidence="4 7" id="KW-0812">Transmembrane</keyword>
<name>A0ABT1EG60_9FIRM</name>
<dbReference type="PANTHER" id="PTHR37937">
    <property type="entry name" value="CONJUGATIVE TRANSFER: DNA TRANSPORT"/>
    <property type="match status" value="1"/>
</dbReference>
<dbReference type="InterPro" id="IPR051539">
    <property type="entry name" value="T4SS-coupling_protein"/>
</dbReference>
<comment type="subcellular location">
    <subcellularLocation>
        <location evidence="1">Cell membrane</location>
        <topology evidence="1">Multi-pass membrane protein</topology>
    </subcellularLocation>
</comment>
<evidence type="ECO:0000256" key="5">
    <source>
        <dbReference type="ARBA" id="ARBA00022989"/>
    </source>
</evidence>
<comment type="similarity">
    <text evidence="2">Belongs to the VirD4/TraG family.</text>
</comment>
<sequence length="593" mass="66342">MDITGNLKKYLLPNFPYILVFWFANKLGEAYRLAEGADMMGKLMGSMSTLGRVMANPLPSFMPFDLLVGAAGAAIIYAVVRSKKKNAKKYRKDVEYGSARWGTEKDIKPYIDPVPEQNIILTATESLTMNSRPKQPKYARNKNVLVIGGSGSGKTRFFCKPNLMQLHSSYVCTDPKGTILVECGKLFQRNNYRIKVLNTIDFNKSMRFNPFAYIKNETDILTLVKTFIANTTGDQKGGDGFWEKAEILLYTALIAYLYYEAPPEEQHFGTLCDFINAMEVREDDDQFENAIDLIFKALAEEKPGCFAVRQYQKYKLAAGKTAKSILISCAARLAPFDIQAVRDLLSVDELELDTLGDEKTALFVIISDTNPAFNFIPAMMYSMMFNTLCDKAGASEGGRLKVHVRCILDEFANVGKIPNFEQLIATIRSREISACVILQSQSQLKGLYKDHADTIVGNMDTTLFLGGKEKGTLKEISELLGKETVDLYNTSVTKGQSESHGKNFSKVGKDLMSVDELAVMDGGKCICMVRGERPFLSDKFDLLKHPNYKYLSDADKRNAFNIEKYLSTRLRTKPEDVFEVYEVGAVESAESPA</sequence>
<evidence type="ECO:0000256" key="7">
    <source>
        <dbReference type="SAM" id="Phobius"/>
    </source>
</evidence>
<keyword evidence="3" id="KW-1003">Cell membrane</keyword>
<evidence type="ECO:0000256" key="1">
    <source>
        <dbReference type="ARBA" id="ARBA00004651"/>
    </source>
</evidence>
<evidence type="ECO:0000256" key="2">
    <source>
        <dbReference type="ARBA" id="ARBA00008806"/>
    </source>
</evidence>
<evidence type="ECO:0000256" key="3">
    <source>
        <dbReference type="ARBA" id="ARBA00022475"/>
    </source>
</evidence>
<evidence type="ECO:0000256" key="6">
    <source>
        <dbReference type="ARBA" id="ARBA00023136"/>
    </source>
</evidence>
<gene>
    <name evidence="8" type="ORF">NK118_05410</name>
</gene>
<dbReference type="NCBIfam" id="NF045973">
    <property type="entry name" value="conju_CD1115"/>
    <property type="match status" value="1"/>
</dbReference>
<dbReference type="Proteomes" id="UP001523565">
    <property type="component" value="Unassembled WGS sequence"/>
</dbReference>
<reference evidence="8 9" key="1">
    <citation type="journal article" date="2022" name="Genome Biol. Evol.">
        <title>Host diet, physiology and behaviors set the stage for Lachnospiraceae cladogenesis.</title>
        <authorList>
            <person name="Vera-Ponce De Leon A."/>
            <person name="Schneider M."/>
            <person name="Jahnes B.C."/>
            <person name="Sadowski V."/>
            <person name="Camuy-Velez L.A."/>
            <person name="Duan J."/>
            <person name="Sabree Z.L."/>
        </authorList>
    </citation>
    <scope>NUCLEOTIDE SEQUENCE [LARGE SCALE GENOMIC DNA]</scope>
    <source>
        <strain evidence="8 9">PAL227</strain>
    </source>
</reference>
<keyword evidence="9" id="KW-1185">Reference proteome</keyword>
<accession>A0ABT1EG60</accession>
<dbReference type="InterPro" id="IPR003688">
    <property type="entry name" value="TraG/VirD4"/>
</dbReference>
<evidence type="ECO:0000256" key="4">
    <source>
        <dbReference type="ARBA" id="ARBA00022692"/>
    </source>
</evidence>
<keyword evidence="5 7" id="KW-1133">Transmembrane helix</keyword>
<evidence type="ECO:0000313" key="9">
    <source>
        <dbReference type="Proteomes" id="UP001523565"/>
    </source>
</evidence>